<evidence type="ECO:0000313" key="2">
    <source>
        <dbReference type="EMBL" id="GGJ88955.1"/>
    </source>
</evidence>
<dbReference type="InterPro" id="IPR010359">
    <property type="entry name" value="IrrE_HExxH"/>
</dbReference>
<proteinExistence type="predicted"/>
<evidence type="ECO:0000313" key="3">
    <source>
        <dbReference type="Proteomes" id="UP000649739"/>
    </source>
</evidence>
<keyword evidence="3" id="KW-1185">Reference proteome</keyword>
<organism evidence="2 3">
    <name type="scientific">Pilimelia anulata</name>
    <dbReference type="NCBI Taxonomy" id="53371"/>
    <lineage>
        <taxon>Bacteria</taxon>
        <taxon>Bacillati</taxon>
        <taxon>Actinomycetota</taxon>
        <taxon>Actinomycetes</taxon>
        <taxon>Micromonosporales</taxon>
        <taxon>Micromonosporaceae</taxon>
        <taxon>Pilimelia</taxon>
    </lineage>
</organism>
<comment type="caution">
    <text evidence="2">The sequence shown here is derived from an EMBL/GenBank/DDBJ whole genome shotgun (WGS) entry which is preliminary data.</text>
</comment>
<feature type="domain" description="IrrE N-terminal-like" evidence="1">
    <location>
        <begin position="29"/>
        <end position="100"/>
    </location>
</feature>
<dbReference type="InterPro" id="IPR052345">
    <property type="entry name" value="Rad_response_metalloprotease"/>
</dbReference>
<name>A0A8J3B6P9_9ACTN</name>
<dbReference type="RefSeq" id="WP_189169623.1">
    <property type="nucleotide sequence ID" value="NZ_BMQB01000003.1"/>
</dbReference>
<gene>
    <name evidence="2" type="ORF">GCM10010123_18160</name>
</gene>
<protein>
    <recommendedName>
        <fullName evidence="1">IrrE N-terminal-like domain-containing protein</fullName>
    </recommendedName>
</protein>
<dbReference type="Proteomes" id="UP000649739">
    <property type="component" value="Unassembled WGS sequence"/>
</dbReference>
<dbReference type="PANTHER" id="PTHR43236">
    <property type="entry name" value="ANTITOXIN HIGA1"/>
    <property type="match status" value="1"/>
</dbReference>
<reference evidence="2" key="2">
    <citation type="submission" date="2020-09" db="EMBL/GenBank/DDBJ databases">
        <authorList>
            <person name="Sun Q."/>
            <person name="Ohkuma M."/>
        </authorList>
    </citation>
    <scope>NUCLEOTIDE SEQUENCE</scope>
    <source>
        <strain evidence="2">JCM 3090</strain>
    </source>
</reference>
<dbReference type="Gene3D" id="1.10.10.2910">
    <property type="match status" value="1"/>
</dbReference>
<accession>A0A8J3B6P9</accession>
<evidence type="ECO:0000259" key="1">
    <source>
        <dbReference type="Pfam" id="PF06114"/>
    </source>
</evidence>
<dbReference type="Pfam" id="PF06114">
    <property type="entry name" value="Peptidase_M78"/>
    <property type="match status" value="1"/>
</dbReference>
<sequence>MLQKYADIEILSWPYLCDGLTVGLTTGGRPKVFLKAINNSLRQRFTAAHELGHVLLPWHTELIECHSPDEETTDYIGGLREREASSFASHLLLPDRFLSPHCDNGVDMPALLDAVHTAEVSAAAGLIALTRSVPPGIALVLNETKPFYSHGTAYPRPTVFEEAGKPLLSKIAVEQGNVILRRQSVQWYKLEQFVKPRDVSDPRETTTLLRDAIAAITDDPIEQQHLVHVVNGVVGSALNSETARSTSVCALAAMRHRIRARPDLAALMKEPDFDLFLNRKASNFPGA</sequence>
<dbReference type="AlphaFoldDB" id="A0A8J3B6P9"/>
<dbReference type="PANTHER" id="PTHR43236:SF1">
    <property type="entry name" value="BLL7220 PROTEIN"/>
    <property type="match status" value="1"/>
</dbReference>
<reference evidence="2" key="1">
    <citation type="journal article" date="2014" name="Int. J. Syst. Evol. Microbiol.">
        <title>Complete genome sequence of Corynebacterium casei LMG S-19264T (=DSM 44701T), isolated from a smear-ripened cheese.</title>
        <authorList>
            <consortium name="US DOE Joint Genome Institute (JGI-PGF)"/>
            <person name="Walter F."/>
            <person name="Albersmeier A."/>
            <person name="Kalinowski J."/>
            <person name="Ruckert C."/>
        </authorList>
    </citation>
    <scope>NUCLEOTIDE SEQUENCE</scope>
    <source>
        <strain evidence="2">JCM 3090</strain>
    </source>
</reference>
<dbReference type="EMBL" id="BMQB01000003">
    <property type="protein sequence ID" value="GGJ88955.1"/>
    <property type="molecule type" value="Genomic_DNA"/>
</dbReference>